<name>A0A9E7FUW8_9LILI</name>
<proteinExistence type="predicted"/>
<dbReference type="AlphaFoldDB" id="A0A9E7FUW8"/>
<dbReference type="Proteomes" id="UP001055439">
    <property type="component" value="Chromosome 5"/>
</dbReference>
<gene>
    <name evidence="1" type="ORF">MUK42_19410</name>
</gene>
<reference evidence="1" key="1">
    <citation type="submission" date="2022-05" db="EMBL/GenBank/DDBJ databases">
        <title>The Musa troglodytarum L. genome provides insights into the mechanism of non-climacteric behaviour and enrichment of carotenoids.</title>
        <authorList>
            <person name="Wang J."/>
        </authorList>
    </citation>
    <scope>NUCLEOTIDE SEQUENCE</scope>
    <source>
        <tissue evidence="1">Leaf</tissue>
    </source>
</reference>
<protein>
    <submittedName>
        <fullName evidence="1">F-box protein FBW2</fullName>
    </submittedName>
</protein>
<organism evidence="1 2">
    <name type="scientific">Musa troglodytarum</name>
    <name type="common">fe'i banana</name>
    <dbReference type="NCBI Taxonomy" id="320322"/>
    <lineage>
        <taxon>Eukaryota</taxon>
        <taxon>Viridiplantae</taxon>
        <taxon>Streptophyta</taxon>
        <taxon>Embryophyta</taxon>
        <taxon>Tracheophyta</taxon>
        <taxon>Spermatophyta</taxon>
        <taxon>Magnoliopsida</taxon>
        <taxon>Liliopsida</taxon>
        <taxon>Zingiberales</taxon>
        <taxon>Musaceae</taxon>
        <taxon>Musa</taxon>
    </lineage>
</organism>
<evidence type="ECO:0000313" key="2">
    <source>
        <dbReference type="Proteomes" id="UP001055439"/>
    </source>
</evidence>
<accession>A0A9E7FUW8</accession>
<sequence length="62" mass="6614">MLAASAAPPASLGKVGPSSVTISELEGYFMILITLEEVNIEFGGPNLVNELENSIRKPKQKL</sequence>
<keyword evidence="2" id="KW-1185">Reference proteome</keyword>
<dbReference type="OrthoDB" id="550575at2759"/>
<evidence type="ECO:0000313" key="1">
    <source>
        <dbReference type="EMBL" id="URE00399.1"/>
    </source>
</evidence>
<dbReference type="EMBL" id="CP097507">
    <property type="protein sequence ID" value="URE00399.1"/>
    <property type="molecule type" value="Genomic_DNA"/>
</dbReference>